<organism evidence="2">
    <name type="scientific">Amphimedon queenslandica</name>
    <name type="common">Sponge</name>
    <dbReference type="NCBI Taxonomy" id="400682"/>
    <lineage>
        <taxon>Eukaryota</taxon>
        <taxon>Metazoa</taxon>
        <taxon>Porifera</taxon>
        <taxon>Demospongiae</taxon>
        <taxon>Heteroscleromorpha</taxon>
        <taxon>Haplosclerida</taxon>
        <taxon>Niphatidae</taxon>
        <taxon>Amphimedon</taxon>
    </lineage>
</organism>
<reference evidence="2" key="1">
    <citation type="submission" date="2017-05" db="UniProtKB">
        <authorList>
            <consortium name="EnsemblMetazoa"/>
        </authorList>
    </citation>
    <scope>IDENTIFICATION</scope>
</reference>
<evidence type="ECO:0000256" key="1">
    <source>
        <dbReference type="SAM" id="MobiDB-lite"/>
    </source>
</evidence>
<dbReference type="AlphaFoldDB" id="A0A1X7SXS8"/>
<dbReference type="EnsemblMetazoa" id="Aqu2.1.06946_001">
    <property type="protein sequence ID" value="Aqu2.1.06946_001"/>
    <property type="gene ID" value="Aqu2.1.06946"/>
</dbReference>
<evidence type="ECO:0000313" key="2">
    <source>
        <dbReference type="EnsemblMetazoa" id="Aqu2.1.06946_001"/>
    </source>
</evidence>
<dbReference type="OrthoDB" id="1939479at2759"/>
<sequence>MDSKMSHTPDYSTRDVQATPIATPSFHPKLYSTADTPVAGNHHHTTSNGPLVSTPDCYGNSCHWLHNRGHYVSRGGALRDPSVSLGQSLPSRDTVPIYKPRPKPAVPAPVMIEAKGTSNRGQAPLSPPPLFALRTNGGFASTDSNSSSELSNWIYNKKQQFDERASDRQAKLEVAMKYFKIHQEGRMKAEEVRAEKLKDRMKRLTLRSWSPGIEEEPEAELNLMLDQDSIKLVSNGRVSIFN</sequence>
<proteinExistence type="predicted"/>
<feature type="region of interest" description="Disordered" evidence="1">
    <location>
        <begin position="81"/>
        <end position="102"/>
    </location>
</feature>
<name>A0A1X7SXS8_AMPQE</name>
<feature type="compositionally biased region" description="Polar residues" evidence="1">
    <location>
        <begin position="9"/>
        <end position="22"/>
    </location>
</feature>
<feature type="region of interest" description="Disordered" evidence="1">
    <location>
        <begin position="1"/>
        <end position="52"/>
    </location>
</feature>
<dbReference type="InParanoid" id="A0A1X7SXS8"/>
<protein>
    <submittedName>
        <fullName evidence="2">Uncharacterized protein</fullName>
    </submittedName>
</protein>
<accession>A0A1X7SXS8</accession>